<feature type="binding site" evidence="14">
    <location>
        <position position="302"/>
    </location>
    <ligand>
        <name>Zn(2+)</name>
        <dbReference type="ChEBI" id="CHEBI:29105"/>
    </ligand>
</feature>
<feature type="binding site" evidence="14">
    <location>
        <position position="127"/>
    </location>
    <ligand>
        <name>ATP</name>
        <dbReference type="ChEBI" id="CHEBI:30616"/>
    </ligand>
</feature>
<evidence type="ECO:0000256" key="8">
    <source>
        <dbReference type="ARBA" id="ARBA00022786"/>
    </source>
</evidence>
<comment type="caution">
    <text evidence="17">The sequence shown here is derived from an EMBL/GenBank/DDBJ whole genome shotgun (WGS) entry which is preliminary data.</text>
</comment>
<keyword evidence="10 14" id="KW-0067">ATP-binding</keyword>
<evidence type="ECO:0000256" key="10">
    <source>
        <dbReference type="ARBA" id="ARBA00022840"/>
    </source>
</evidence>
<dbReference type="UniPathway" id="UPA00344"/>
<feature type="coiled-coil region" evidence="15">
    <location>
        <begin position="4"/>
        <end position="31"/>
    </location>
</feature>
<dbReference type="Proteomes" id="UP000078544">
    <property type="component" value="Unassembled WGS sequence"/>
</dbReference>
<dbReference type="GO" id="GO:0007114">
    <property type="term" value="P:cell budding"/>
    <property type="evidence" value="ECO:0007669"/>
    <property type="project" value="EnsemblFungi"/>
</dbReference>
<evidence type="ECO:0000256" key="1">
    <source>
        <dbReference type="ARBA" id="ARBA00004514"/>
    </source>
</evidence>
<evidence type="ECO:0000256" key="14">
    <source>
        <dbReference type="HAMAP-Rule" id="MF_03049"/>
    </source>
</evidence>
<dbReference type="EC" id="2.8.1.11" evidence="14"/>
<feature type="binding site" evidence="14">
    <location>
        <position position="217"/>
    </location>
    <ligand>
        <name>Zn(2+)</name>
        <dbReference type="ChEBI" id="CHEBI:29105"/>
    </ligand>
</feature>
<comment type="similarity">
    <text evidence="14">In the N-terminal section; belongs to the HesA/MoeB/ThiF family. UBA4 subfamily.</text>
</comment>
<feature type="binding site" evidence="14">
    <location>
        <position position="103"/>
    </location>
    <ligand>
        <name>ATP</name>
        <dbReference type="ChEBI" id="CHEBI:30616"/>
    </ligand>
</feature>
<keyword evidence="15" id="KW-0175">Coiled coil</keyword>
<dbReference type="PROSITE" id="PS50206">
    <property type="entry name" value="RHODANESE_3"/>
    <property type="match status" value="1"/>
</dbReference>
<dbReference type="Gene3D" id="3.40.50.720">
    <property type="entry name" value="NAD(P)-binding Rossmann-like Domain"/>
    <property type="match status" value="1"/>
</dbReference>
<evidence type="ECO:0000256" key="9">
    <source>
        <dbReference type="ARBA" id="ARBA00022833"/>
    </source>
</evidence>
<dbReference type="FunFam" id="3.40.50.720:FF:000033">
    <property type="entry name" value="Adenylyltransferase and sulfurtransferase MOCS3"/>
    <property type="match status" value="1"/>
</dbReference>
<dbReference type="EC" id="2.7.7.80" evidence="14"/>
<evidence type="ECO:0000256" key="4">
    <source>
        <dbReference type="ARBA" id="ARBA00022694"/>
    </source>
</evidence>
<dbReference type="GO" id="GO:0042802">
    <property type="term" value="F:identical protein binding"/>
    <property type="evidence" value="ECO:0007669"/>
    <property type="project" value="EnsemblFungi"/>
</dbReference>
<dbReference type="InterPro" id="IPR035985">
    <property type="entry name" value="Ubiquitin-activating_enz"/>
</dbReference>
<comment type="function">
    <text evidence="14">Plays a central role in 2-thiolation of mcm(5)S(2)U at tRNA wobble positions of cytosolic tRNA(Lys), tRNA(Glu) and tRNA(Gln). Also essential during biosynthesis of the molybdenum cofactor. Acts by mediating the C-terminal thiocarboxylation of sulfur carriers urm1 and MOCS2A. Its N-terminus first activates urm1 and MOCS2A as acyl-adenylates (-COAMP), then the persulfide sulfur on the catalytic cysteine is transferred to urm1 and MOCS2A to form thiocarboxylation (-COSH) of their C-terminus. The reaction probably involves hydrogen sulfide that is generated from the persulfide intermediate and that acts as nucleophile towards urm1 and MOCS2A. Subsequently, a transient disulfide bond is formed. Does not use thiosulfate as sulfur donor; nfs1 probably acting as a sulfur donor for thiocarboxylation reactions.</text>
</comment>
<dbReference type="PANTHER" id="PTHR10953">
    <property type="entry name" value="UBIQUITIN-ACTIVATING ENZYME E1"/>
    <property type="match status" value="1"/>
</dbReference>
<comment type="catalytic activity">
    <reaction evidence="14">
        <text>[molybdopterin-synthase sulfur-carrier protein]-C-terminal Gly-Gly + ATP + H(+) = [molybdopterin-synthase sulfur-carrier protein]-C-terminal Gly-Gly-AMP + diphosphate</text>
        <dbReference type="Rhea" id="RHEA:43616"/>
        <dbReference type="Rhea" id="RHEA-COMP:12159"/>
        <dbReference type="Rhea" id="RHEA-COMP:12202"/>
        <dbReference type="ChEBI" id="CHEBI:15378"/>
        <dbReference type="ChEBI" id="CHEBI:30616"/>
        <dbReference type="ChEBI" id="CHEBI:33019"/>
        <dbReference type="ChEBI" id="CHEBI:90618"/>
        <dbReference type="ChEBI" id="CHEBI:90778"/>
        <dbReference type="EC" id="2.7.7.80"/>
    </reaction>
</comment>
<dbReference type="FunFam" id="3.40.250.10:FF:000014">
    <property type="entry name" value="Adenylyltransferase and sulfurtransferase MOCS3"/>
    <property type="match status" value="1"/>
</dbReference>
<comment type="catalytic activity">
    <reaction evidence="14">
        <text>[molybdopterin-synthase sulfur-carrier protein]-C-terminal Gly-Gly-AMP + S-sulfanyl-L-cysteinyl-[cysteine desulfurase] + AH2 = [molybdopterin-synthase sulfur-carrier protein]-C-terminal-Gly-aminoethanethioate + L-cysteinyl-[cysteine desulfurase] + A + AMP + 2 H(+)</text>
        <dbReference type="Rhea" id="RHEA:48612"/>
        <dbReference type="Rhea" id="RHEA-COMP:12157"/>
        <dbReference type="Rhea" id="RHEA-COMP:12158"/>
        <dbReference type="Rhea" id="RHEA-COMP:12159"/>
        <dbReference type="Rhea" id="RHEA-COMP:19907"/>
        <dbReference type="ChEBI" id="CHEBI:13193"/>
        <dbReference type="ChEBI" id="CHEBI:15378"/>
        <dbReference type="ChEBI" id="CHEBI:17499"/>
        <dbReference type="ChEBI" id="CHEBI:29950"/>
        <dbReference type="ChEBI" id="CHEBI:61963"/>
        <dbReference type="ChEBI" id="CHEBI:90618"/>
        <dbReference type="ChEBI" id="CHEBI:232372"/>
        <dbReference type="ChEBI" id="CHEBI:456215"/>
        <dbReference type="EC" id="2.8.1.11"/>
    </reaction>
</comment>
<evidence type="ECO:0000256" key="6">
    <source>
        <dbReference type="ARBA" id="ARBA00022723"/>
    </source>
</evidence>
<keyword evidence="9 14" id="KW-0862">Zinc</keyword>
<dbReference type="InterPro" id="IPR036873">
    <property type="entry name" value="Rhodanese-like_dom_sf"/>
</dbReference>
<evidence type="ECO:0000256" key="13">
    <source>
        <dbReference type="ARBA" id="ARBA00043893"/>
    </source>
</evidence>
<evidence type="ECO:0000313" key="18">
    <source>
        <dbReference type="Proteomes" id="UP000078544"/>
    </source>
</evidence>
<dbReference type="AlphaFoldDB" id="A0A167XUH2"/>
<dbReference type="STRING" id="1081109.A0A167XUH2"/>
<evidence type="ECO:0000259" key="16">
    <source>
        <dbReference type="PROSITE" id="PS50206"/>
    </source>
</evidence>
<comment type="pathway">
    <text evidence="14">Cofactor biosynthesis; molybdopterin biosynthesis.</text>
</comment>
<proteinExistence type="inferred from homology"/>
<keyword evidence="11 14" id="KW-0501">Molybdenum cofactor biosynthesis</keyword>
<evidence type="ECO:0000256" key="12">
    <source>
        <dbReference type="ARBA" id="ARBA00023268"/>
    </source>
</evidence>
<keyword evidence="5" id="KW-0548">Nucleotidyltransferase</keyword>
<evidence type="ECO:0000256" key="15">
    <source>
        <dbReference type="SAM" id="Coils"/>
    </source>
</evidence>
<evidence type="ECO:0000256" key="7">
    <source>
        <dbReference type="ARBA" id="ARBA00022741"/>
    </source>
</evidence>
<name>A0A167XUH2_9HYPO</name>
<dbReference type="GO" id="GO:0006777">
    <property type="term" value="P:Mo-molybdopterin cofactor biosynthetic process"/>
    <property type="evidence" value="ECO:0007669"/>
    <property type="project" value="UniProtKB-UniRule"/>
</dbReference>
<keyword evidence="4 14" id="KW-0819">tRNA processing</keyword>
<feature type="binding site" evidence="14">
    <location>
        <begin position="171"/>
        <end position="172"/>
    </location>
    <ligand>
        <name>ATP</name>
        <dbReference type="ChEBI" id="CHEBI:30616"/>
    </ligand>
</feature>
<dbReference type="GO" id="GO:0032447">
    <property type="term" value="P:protein urmylation"/>
    <property type="evidence" value="ECO:0007669"/>
    <property type="project" value="EnsemblFungi"/>
</dbReference>
<gene>
    <name evidence="14" type="primary">uba4</name>
    <name evidence="14" type="synonym">cnxF</name>
    <name evidence="17" type="ORF">AAL_07170</name>
</gene>
<dbReference type="EMBL" id="AZGY01000021">
    <property type="protein sequence ID" value="KZZ90484.1"/>
    <property type="molecule type" value="Genomic_DNA"/>
</dbReference>
<dbReference type="GO" id="GO:0061605">
    <property type="term" value="F:molybdopterin-synthase adenylyltransferase activity"/>
    <property type="evidence" value="ECO:0007669"/>
    <property type="project" value="UniProtKB-EC"/>
</dbReference>
<dbReference type="InterPro" id="IPR001763">
    <property type="entry name" value="Rhodanese-like_dom"/>
</dbReference>
<dbReference type="InterPro" id="IPR045886">
    <property type="entry name" value="ThiF/MoeB/HesA"/>
</dbReference>
<feature type="binding site" evidence="14">
    <location>
        <position position="82"/>
    </location>
    <ligand>
        <name>ATP</name>
        <dbReference type="ChEBI" id="CHEBI:30616"/>
    </ligand>
</feature>
<keyword evidence="2 14" id="KW-0963">Cytoplasm</keyword>
<sequence>MEDVDHLKAEIVQREAELAELRARLAHAESQRAPQGATATWTWPLGEHEYSRYGRQMIVPRFGLDAQLRLRKARVLLVGAGGLGCPAAAYLAGAGVGVLGLVDGDEVEVSNLHRQIAHATDRVGMSKVESAITYLKGLNSSITYQAHKTHLTPQNAEQIVAQYDVVLDCTDRPASRYLVSDICVLLGKPLVSAAAFQTHGQLIVLNSPPGRGPCYRCIVPKPPPPDSVVGCGEGGIVGPVVGVMGVLQALEAIKLIANVGPSPQWSDDDGDASHRRPTMLVFSALKSAPFTSARMRGRKPGCFGCSGELTLSQLASSMDYVQFCGVQKPVQQLGTEERVAPEAFRDMADSGTEHVLLDVRGEEHFSLASIPGSFNVPVGRITSHRGGQGTLPDGVSAALQQRPQSPRRPLFVVCREGNDSQLAVAKLKELGLSARDISGGLRAWKNTVDASFPFL</sequence>
<dbReference type="GO" id="GO:0061604">
    <property type="term" value="F:molybdopterin-synthase sulfurtransferase activity"/>
    <property type="evidence" value="ECO:0007669"/>
    <property type="project" value="UniProtKB-EC"/>
</dbReference>
<dbReference type="GO" id="GO:0046872">
    <property type="term" value="F:metal ion binding"/>
    <property type="evidence" value="ECO:0007669"/>
    <property type="project" value="UniProtKB-KW"/>
</dbReference>
<dbReference type="PANTHER" id="PTHR10953:SF102">
    <property type="entry name" value="ADENYLYLTRANSFERASE AND SULFURTRANSFERASE MOCS3"/>
    <property type="match status" value="1"/>
</dbReference>
<dbReference type="InterPro" id="IPR028885">
    <property type="entry name" value="MOCS3/Uba4"/>
</dbReference>
<feature type="binding site" evidence="14">
    <location>
        <begin position="110"/>
        <end position="114"/>
    </location>
    <ligand>
        <name>ATP</name>
        <dbReference type="ChEBI" id="CHEBI:30616"/>
    </ligand>
</feature>
<organism evidence="17 18">
    <name type="scientific">Moelleriella libera RCEF 2490</name>
    <dbReference type="NCBI Taxonomy" id="1081109"/>
    <lineage>
        <taxon>Eukaryota</taxon>
        <taxon>Fungi</taxon>
        <taxon>Dikarya</taxon>
        <taxon>Ascomycota</taxon>
        <taxon>Pezizomycotina</taxon>
        <taxon>Sordariomycetes</taxon>
        <taxon>Hypocreomycetidae</taxon>
        <taxon>Hypocreales</taxon>
        <taxon>Clavicipitaceae</taxon>
        <taxon>Moelleriella</taxon>
    </lineage>
</organism>
<dbReference type="HAMAP" id="MF_03049">
    <property type="entry name" value="MOCS3_Uba4"/>
    <property type="match status" value="1"/>
</dbReference>
<evidence type="ECO:0000256" key="11">
    <source>
        <dbReference type="ARBA" id="ARBA00023150"/>
    </source>
</evidence>
<dbReference type="GO" id="GO:0002143">
    <property type="term" value="P:tRNA wobble position uridine thiolation"/>
    <property type="evidence" value="ECO:0007669"/>
    <property type="project" value="EnsemblFungi"/>
</dbReference>
<keyword evidence="7 14" id="KW-0547">Nucleotide-binding</keyword>
<dbReference type="GO" id="GO:0004792">
    <property type="term" value="F:thiosulfate-cyanide sulfurtransferase activity"/>
    <property type="evidence" value="ECO:0007669"/>
    <property type="project" value="EnsemblFungi"/>
</dbReference>
<accession>A0A167XUH2</accession>
<dbReference type="Pfam" id="PF00899">
    <property type="entry name" value="ThiF"/>
    <property type="match status" value="1"/>
</dbReference>
<dbReference type="InterPro" id="IPR000594">
    <property type="entry name" value="ThiF_NAD_FAD-bd"/>
</dbReference>
<comment type="subcellular location">
    <subcellularLocation>
        <location evidence="1">Cytoplasm</location>
        <location evidence="1">Cytosol</location>
    </subcellularLocation>
</comment>
<protein>
    <recommendedName>
        <fullName evidence="14">Adenylyltransferase and sulfurtransferase uba4</fullName>
    </recommendedName>
    <alternativeName>
        <fullName evidence="14">Common component for nitrate reductase and xanthine dehydrogenase protein F</fullName>
    </alternativeName>
    <alternativeName>
        <fullName evidence="14">Ubiquitin-like protein activator 4</fullName>
    </alternativeName>
    <domain>
        <recommendedName>
            <fullName evidence="14">Molybdopterin-synthase adenylyltransferase</fullName>
            <ecNumber evidence="14">2.7.7.80</ecNumber>
        </recommendedName>
        <alternativeName>
            <fullName evidence="14">Adenylyltransferase uba4</fullName>
        </alternativeName>
        <alternativeName>
            <fullName evidence="14">Sulfur carrier protein MOCS2A adenylyltransferase</fullName>
        </alternativeName>
    </domain>
    <domain>
        <recommendedName>
            <fullName evidence="14">Molybdopterin-synthase sulfurtransferase</fullName>
            <ecNumber evidence="14">2.8.1.11</ecNumber>
        </recommendedName>
        <alternativeName>
            <fullName evidence="14">Sulfurtransferase uba4</fullName>
        </alternativeName>
        <alternativeName>
            <fullName evidence="14">Sulfur carrier protein MOCS2A sulfurtransferase</fullName>
        </alternativeName>
    </domain>
</protein>
<dbReference type="GO" id="GO:0005524">
    <property type="term" value="F:ATP binding"/>
    <property type="evidence" value="ECO:0007669"/>
    <property type="project" value="UniProtKB-KW"/>
</dbReference>
<evidence type="ECO:0000256" key="5">
    <source>
        <dbReference type="ARBA" id="ARBA00022695"/>
    </source>
</evidence>
<keyword evidence="3 14" id="KW-0808">Transferase</keyword>
<keyword evidence="18" id="KW-1185">Reference proteome</keyword>
<feature type="binding site" evidence="14">
    <location>
        <position position="305"/>
    </location>
    <ligand>
        <name>Zn(2+)</name>
        <dbReference type="ChEBI" id="CHEBI:29105"/>
    </ligand>
</feature>
<comment type="function">
    <text evidence="13">Plays a central role in 2-thiolation of mcm(5)S(2)U at tRNA wobble positions of cytosolic tRNA(Lys), tRNA(Glu) and tRNA(Gln). Also essential during biosynthesis of the molybdenum cofactor. Acts by mediating the C-terminal thiocarboxylation of sulfur carriers urm1 and mocs2a. Its N-terminus first activates urm1 and mocs2a as acyl-adenylates (-COAMP), then the persulfide sulfur on the catalytic cysteine is transferred to urm1 and mocs2a to form thiocarboxylation (-COSH) of their C-terminus. The reaction probably involves hydrogen sulfide that is generated from the persulfide intermediate and that acts as a nucleophile towards urm1 and mocs2a. Subsequently, a transient disulfide bond is formed. Does not use thiosulfate as sulfur donor; nfs1 probably acting as a sulfur donor for thiocarboxylation reactions.</text>
</comment>
<keyword evidence="12 14" id="KW-0511">Multifunctional enzyme</keyword>
<dbReference type="SMART" id="SM00450">
    <property type="entry name" value="RHOD"/>
    <property type="match status" value="1"/>
</dbReference>
<dbReference type="GO" id="GO:0005829">
    <property type="term" value="C:cytosol"/>
    <property type="evidence" value="ECO:0007669"/>
    <property type="project" value="UniProtKB-SubCell"/>
</dbReference>
<dbReference type="OrthoDB" id="10261062at2759"/>
<dbReference type="GO" id="GO:0042292">
    <property type="term" value="F:URM1 activating enzyme activity"/>
    <property type="evidence" value="ECO:0007669"/>
    <property type="project" value="EnsemblFungi"/>
</dbReference>
<evidence type="ECO:0000256" key="2">
    <source>
        <dbReference type="ARBA" id="ARBA00022490"/>
    </source>
</evidence>
<dbReference type="UniPathway" id="UPA00988"/>
<feature type="active site" description="Glycyl thioester intermediate; for adenylyltransferase activity" evidence="14">
    <location>
        <position position="231"/>
    </location>
</feature>
<dbReference type="Pfam" id="PF00581">
    <property type="entry name" value="Rhodanese"/>
    <property type="match status" value="1"/>
</dbReference>
<dbReference type="CDD" id="cd00757">
    <property type="entry name" value="ThiF_MoeB_HesA_family"/>
    <property type="match status" value="1"/>
</dbReference>
<feature type="active site" description="Cysteine persulfide intermediate; for sulfurtransferase activity" evidence="14">
    <location>
        <position position="414"/>
    </location>
</feature>
<dbReference type="GO" id="GO:0034599">
    <property type="term" value="P:cellular response to oxidative stress"/>
    <property type="evidence" value="ECO:0007669"/>
    <property type="project" value="EnsemblFungi"/>
</dbReference>
<feature type="binding site" evidence="14">
    <location>
        <position position="214"/>
    </location>
    <ligand>
        <name>Zn(2+)</name>
        <dbReference type="ChEBI" id="CHEBI:29105"/>
    </ligand>
</feature>
<dbReference type="SUPFAM" id="SSF69572">
    <property type="entry name" value="Activating enzymes of the ubiquitin-like proteins"/>
    <property type="match status" value="1"/>
</dbReference>
<keyword evidence="6 14" id="KW-0479">Metal-binding</keyword>
<dbReference type="Gene3D" id="3.40.250.10">
    <property type="entry name" value="Rhodanese-like domain"/>
    <property type="match status" value="1"/>
</dbReference>
<comment type="pathway">
    <text evidence="14">tRNA modification; 5-methoxycarbonylmethyl-2-thiouridine-tRNA biosynthesis.</text>
</comment>
<dbReference type="GO" id="GO:0001403">
    <property type="term" value="P:invasive growth in response to glucose limitation"/>
    <property type="evidence" value="ECO:0007669"/>
    <property type="project" value="EnsemblFungi"/>
</dbReference>
<comment type="cofactor">
    <cofactor evidence="14">
        <name>Zn(2+)</name>
        <dbReference type="ChEBI" id="CHEBI:29105"/>
    </cofactor>
    <text evidence="14">Binds 1 zinc ion per subunit.</text>
</comment>
<evidence type="ECO:0000313" key="17">
    <source>
        <dbReference type="EMBL" id="KZZ90484.1"/>
    </source>
</evidence>
<dbReference type="GO" id="GO:2000220">
    <property type="term" value="P:regulation of pseudohyphal growth"/>
    <property type="evidence" value="ECO:0007669"/>
    <property type="project" value="EnsemblFungi"/>
</dbReference>
<keyword evidence="8" id="KW-0833">Ubl conjugation pathway</keyword>
<reference evidence="17 18" key="1">
    <citation type="journal article" date="2016" name="Genome Biol. Evol.">
        <title>Divergent and convergent evolution of fungal pathogenicity.</title>
        <authorList>
            <person name="Shang Y."/>
            <person name="Xiao G."/>
            <person name="Zheng P."/>
            <person name="Cen K."/>
            <person name="Zhan S."/>
            <person name="Wang C."/>
        </authorList>
    </citation>
    <scope>NUCLEOTIDE SEQUENCE [LARGE SCALE GENOMIC DNA]</scope>
    <source>
        <strain evidence="17 18">RCEF 2490</strain>
    </source>
</reference>
<evidence type="ECO:0000256" key="3">
    <source>
        <dbReference type="ARBA" id="ARBA00022679"/>
    </source>
</evidence>
<feature type="domain" description="Rhodanese" evidence="16">
    <location>
        <begin position="350"/>
        <end position="453"/>
    </location>
</feature>